<dbReference type="RefSeq" id="WP_129687528.1">
    <property type="nucleotide sequence ID" value="NZ_LR214970.1"/>
</dbReference>
<gene>
    <name evidence="8" type="primary">pepF1</name>
    <name evidence="8" type="ORF">NCTC10122_00186</name>
</gene>
<dbReference type="GO" id="GO:0046872">
    <property type="term" value="F:metal ion binding"/>
    <property type="evidence" value="ECO:0007669"/>
    <property type="project" value="UniProtKB-UniRule"/>
</dbReference>
<comment type="similarity">
    <text evidence="6">Belongs to the peptidase M3 family.</text>
</comment>
<comment type="cofactor">
    <cofactor evidence="6">
        <name>Zn(2+)</name>
        <dbReference type="ChEBI" id="CHEBI:29105"/>
    </cofactor>
    <text evidence="6">Binds 1 zinc ion.</text>
</comment>
<evidence type="ECO:0000313" key="8">
    <source>
        <dbReference type="EMBL" id="VEU60590.1"/>
    </source>
</evidence>
<dbReference type="GO" id="GO:0006508">
    <property type="term" value="P:proteolysis"/>
    <property type="evidence" value="ECO:0007669"/>
    <property type="project" value="UniProtKB-KW"/>
</dbReference>
<evidence type="ECO:0000259" key="7">
    <source>
        <dbReference type="Pfam" id="PF01432"/>
    </source>
</evidence>
<reference evidence="8 9" key="1">
    <citation type="submission" date="2019-01" db="EMBL/GenBank/DDBJ databases">
        <authorList>
            <consortium name="Pathogen Informatics"/>
        </authorList>
    </citation>
    <scope>NUCLEOTIDE SEQUENCE [LARGE SCALE GENOMIC DNA]</scope>
    <source>
        <strain evidence="8 9">NCTC10122</strain>
    </source>
</reference>
<protein>
    <submittedName>
        <fullName evidence="8">Oligoendopeptidase F, plasmid</fullName>
        <ecNumber evidence="8">3.4.24.-</ecNumber>
    </submittedName>
</protein>
<dbReference type="EC" id="3.4.24.-" evidence="8"/>
<dbReference type="PANTHER" id="PTHR11804">
    <property type="entry name" value="PROTEASE M3 THIMET OLIGOPEPTIDASE-RELATED"/>
    <property type="match status" value="1"/>
</dbReference>
<evidence type="ECO:0000256" key="1">
    <source>
        <dbReference type="ARBA" id="ARBA00022670"/>
    </source>
</evidence>
<dbReference type="Gene3D" id="1.20.140.70">
    <property type="entry name" value="Oligopeptidase f, N-terminal domain"/>
    <property type="match status" value="1"/>
</dbReference>
<dbReference type="InterPro" id="IPR042088">
    <property type="entry name" value="OligoPept_F_C"/>
</dbReference>
<evidence type="ECO:0000256" key="3">
    <source>
        <dbReference type="ARBA" id="ARBA00022801"/>
    </source>
</evidence>
<feature type="domain" description="Peptidase M3A/M3B catalytic" evidence="7">
    <location>
        <begin position="201"/>
        <end position="581"/>
    </location>
</feature>
<keyword evidence="2 6" id="KW-0479">Metal-binding</keyword>
<dbReference type="GO" id="GO:0004222">
    <property type="term" value="F:metalloendopeptidase activity"/>
    <property type="evidence" value="ECO:0007669"/>
    <property type="project" value="InterPro"/>
</dbReference>
<keyword evidence="4 6" id="KW-0862">Zinc</keyword>
<dbReference type="Gene3D" id="1.10.1370.20">
    <property type="entry name" value="Oligoendopeptidase f, C-terminal domain"/>
    <property type="match status" value="1"/>
</dbReference>
<keyword evidence="3 6" id="KW-0378">Hydrolase</keyword>
<dbReference type="Proteomes" id="UP000290942">
    <property type="component" value="Chromosome"/>
</dbReference>
<proteinExistence type="inferred from homology"/>
<dbReference type="SUPFAM" id="SSF55486">
    <property type="entry name" value="Metalloproteases ('zincins'), catalytic domain"/>
    <property type="match status" value="1"/>
</dbReference>
<dbReference type="GO" id="GO:0006518">
    <property type="term" value="P:peptide metabolic process"/>
    <property type="evidence" value="ECO:0007669"/>
    <property type="project" value="TreeGrafter"/>
</dbReference>
<dbReference type="InterPro" id="IPR001567">
    <property type="entry name" value="Pept_M3A_M3B_dom"/>
</dbReference>
<dbReference type="Pfam" id="PF01432">
    <property type="entry name" value="Peptidase_M3"/>
    <property type="match status" value="1"/>
</dbReference>
<keyword evidence="1 6" id="KW-0645">Protease</keyword>
<dbReference type="CDD" id="cd09608">
    <property type="entry name" value="M3B_PepF"/>
    <property type="match status" value="1"/>
</dbReference>
<evidence type="ECO:0000313" key="9">
    <source>
        <dbReference type="Proteomes" id="UP000290942"/>
    </source>
</evidence>
<name>A0A449A8S4_9BACT</name>
<sequence>MKQYKNVKEVEKQYLFDLEYLLDGKTINDLFDEYKQAMQYSIEVKDSKYDSIENYLDYLNYSVNVGILNNKISNYISNNLNRELTNTQFNELSNQWDLINQNISEQLGSETVRFYKNIEKMKEWVNDHRLKSYKKLLQASIDDYSHKLDDNVEEYIVKLANAQPSYEGVFDLITDAELDYGYPLDSKGKKHKLSPALRIKLMKSNDSVLRKNAAINWKNASLKHKDSLANLLFQQFNSIGTNAKIRSYKNSVQMLTYSDRVDEELLLSLFDKVSSLKTLVAKRNKWFKKFYEAKFKEKYRPKYDSFRELVNVKSTYTVEQMKQIVLDALEPFGKEYHNTIKRSYSENWIDFMTIDNKMSGAYSIGSTYGLDKKYILMNFDGDLRSVETLAHELGHSMHSYFSDKNNEMHNAAYPIFLAEIASIFNELMLYDHLLKNSKSNLFKFKIIESMIDGFIGTVYRQTIWANYEFDLYKAIENGEVGASYESLAKIYHKNSMKYSTKKTKFNKNDQIACVTVPHFYYGFYVYKYAIGQLVANFFFSKYKKEGESFLTKYINNFLSAGDRDWPLNTLKSVDVDLKDDNFYKVGFEYFESLIDEYIKLGKKIFKIN</sequence>
<dbReference type="InterPro" id="IPR045090">
    <property type="entry name" value="Pept_M3A_M3B"/>
</dbReference>
<evidence type="ECO:0000256" key="6">
    <source>
        <dbReference type="RuleBase" id="RU003435"/>
    </source>
</evidence>
<evidence type="ECO:0000256" key="4">
    <source>
        <dbReference type="ARBA" id="ARBA00022833"/>
    </source>
</evidence>
<evidence type="ECO:0000256" key="2">
    <source>
        <dbReference type="ARBA" id="ARBA00022723"/>
    </source>
</evidence>
<dbReference type="Gene3D" id="1.10.287.830">
    <property type="entry name" value="putative peptidase helix hairpin domain like"/>
    <property type="match status" value="1"/>
</dbReference>
<organism evidence="8 9">
    <name type="scientific">Mycoplasmopsis bovigenitalium</name>
    <dbReference type="NCBI Taxonomy" id="2112"/>
    <lineage>
        <taxon>Bacteria</taxon>
        <taxon>Bacillati</taxon>
        <taxon>Mycoplasmatota</taxon>
        <taxon>Mycoplasmoidales</taxon>
        <taxon>Metamycoplasmataceae</taxon>
        <taxon>Mycoplasmopsis</taxon>
    </lineage>
</organism>
<dbReference type="PANTHER" id="PTHR11804:SF84">
    <property type="entry name" value="SACCHAROLYSIN"/>
    <property type="match status" value="1"/>
</dbReference>
<dbReference type="AlphaFoldDB" id="A0A449A8S4"/>
<keyword evidence="5 6" id="KW-0482">Metalloprotease</keyword>
<evidence type="ECO:0000256" key="5">
    <source>
        <dbReference type="ARBA" id="ARBA00023049"/>
    </source>
</evidence>
<accession>A0A449A8S4</accession>
<dbReference type="EMBL" id="LR214970">
    <property type="protein sequence ID" value="VEU60590.1"/>
    <property type="molecule type" value="Genomic_DNA"/>
</dbReference>